<gene>
    <name evidence="4" type="ORF">BU24DRAFT_412272</name>
</gene>
<reference evidence="4" key="1">
    <citation type="journal article" date="2020" name="Stud. Mycol.">
        <title>101 Dothideomycetes genomes: a test case for predicting lifestyles and emergence of pathogens.</title>
        <authorList>
            <person name="Haridas S."/>
            <person name="Albert R."/>
            <person name="Binder M."/>
            <person name="Bloem J."/>
            <person name="Labutti K."/>
            <person name="Salamov A."/>
            <person name="Andreopoulos B."/>
            <person name="Baker S."/>
            <person name="Barry K."/>
            <person name="Bills G."/>
            <person name="Bluhm B."/>
            <person name="Cannon C."/>
            <person name="Castanera R."/>
            <person name="Culley D."/>
            <person name="Daum C."/>
            <person name="Ezra D."/>
            <person name="Gonzalez J."/>
            <person name="Henrissat B."/>
            <person name="Kuo A."/>
            <person name="Liang C."/>
            <person name="Lipzen A."/>
            <person name="Lutzoni F."/>
            <person name="Magnuson J."/>
            <person name="Mondo S."/>
            <person name="Nolan M."/>
            <person name="Ohm R."/>
            <person name="Pangilinan J."/>
            <person name="Park H.-J."/>
            <person name="Ramirez L."/>
            <person name="Alfaro M."/>
            <person name="Sun H."/>
            <person name="Tritt A."/>
            <person name="Yoshinaga Y."/>
            <person name="Zwiers L.-H."/>
            <person name="Turgeon B."/>
            <person name="Goodwin S."/>
            <person name="Spatafora J."/>
            <person name="Crous P."/>
            <person name="Grigoriev I."/>
        </authorList>
    </citation>
    <scope>NUCLEOTIDE SEQUENCE</scope>
    <source>
        <strain evidence="4">CBS 175.79</strain>
    </source>
</reference>
<dbReference type="Gene3D" id="3.40.710.10">
    <property type="entry name" value="DD-peptidase/beta-lactamase superfamily"/>
    <property type="match status" value="1"/>
</dbReference>
<dbReference type="PANTHER" id="PTHR43283:SF17">
    <property type="entry name" value="(LOVD), PUTATIVE (AFU_ORTHOLOGUE AFUA_5G00920)-RELATED"/>
    <property type="match status" value="1"/>
</dbReference>
<dbReference type="Pfam" id="PF00144">
    <property type="entry name" value="Beta-lactamase"/>
    <property type="match status" value="1"/>
</dbReference>
<feature type="domain" description="Beta-lactamase-related" evidence="3">
    <location>
        <begin position="19"/>
        <end position="379"/>
    </location>
</feature>
<dbReference type="GO" id="GO:0016787">
    <property type="term" value="F:hydrolase activity"/>
    <property type="evidence" value="ECO:0007669"/>
    <property type="project" value="UniProtKB-KW"/>
</dbReference>
<sequence length="400" mass="44159">MEAFEEVLWKSTAKGENIIAGAIVAVVDKKGNLVYKNVAGYNGVEEDAAPLEFDQTLAIASCTKLITAIAALQVVEKGFVTLDEPLDKHIPELASQPIITAKENNTFELKSATKAITLRHLLTHSSGAVYDVFDPAIMSWRASRGETSNFPAPNQVVEEESLMPRSFEAGEGWSYGTGLDWTGLLISRLTNTNFETHVQEHIAKPLGITSFTFHLFSKPEVEKKLVKMSNRNEDGTLGIGRTPYFPSTNVGEAAGHGLYANVPDYTRVLADLLKDEPVLLAKESVDQLFTPQFEQGSLPQRALQANWQFSWGPPLGRSNEGVVPNFGLGGFINENHVKRENFEKPAKTLTWSGLPNLLWSVNREKGLALMVAQQTSPWADEKAWVFNNEFETAVWRGLAK</sequence>
<evidence type="ECO:0000256" key="2">
    <source>
        <dbReference type="ARBA" id="ARBA00022801"/>
    </source>
</evidence>
<dbReference type="SUPFAM" id="SSF56601">
    <property type="entry name" value="beta-lactamase/transpeptidase-like"/>
    <property type="match status" value="1"/>
</dbReference>
<evidence type="ECO:0000256" key="1">
    <source>
        <dbReference type="ARBA" id="ARBA00009009"/>
    </source>
</evidence>
<dbReference type="InterPro" id="IPR050789">
    <property type="entry name" value="Diverse_Enzym_Activities"/>
</dbReference>
<name>A0A6A5XJ35_9PLEO</name>
<dbReference type="EMBL" id="ML978072">
    <property type="protein sequence ID" value="KAF2012963.1"/>
    <property type="molecule type" value="Genomic_DNA"/>
</dbReference>
<dbReference type="GeneID" id="54283500"/>
<evidence type="ECO:0000313" key="4">
    <source>
        <dbReference type="EMBL" id="KAF2012963.1"/>
    </source>
</evidence>
<dbReference type="Proteomes" id="UP000799778">
    <property type="component" value="Unassembled WGS sequence"/>
</dbReference>
<accession>A0A6A5XJ35</accession>
<dbReference type="InterPro" id="IPR001466">
    <property type="entry name" value="Beta-lactam-related"/>
</dbReference>
<protein>
    <submittedName>
        <fullName evidence="4">Beta-lactamase/transpeptidase-like protein</fullName>
    </submittedName>
</protein>
<dbReference type="AlphaFoldDB" id="A0A6A5XJ35"/>
<organism evidence="4 5">
    <name type="scientific">Aaosphaeria arxii CBS 175.79</name>
    <dbReference type="NCBI Taxonomy" id="1450172"/>
    <lineage>
        <taxon>Eukaryota</taxon>
        <taxon>Fungi</taxon>
        <taxon>Dikarya</taxon>
        <taxon>Ascomycota</taxon>
        <taxon>Pezizomycotina</taxon>
        <taxon>Dothideomycetes</taxon>
        <taxon>Pleosporomycetidae</taxon>
        <taxon>Pleosporales</taxon>
        <taxon>Pleosporales incertae sedis</taxon>
        <taxon>Aaosphaeria</taxon>
    </lineage>
</organism>
<keyword evidence="2" id="KW-0378">Hydrolase</keyword>
<evidence type="ECO:0000259" key="3">
    <source>
        <dbReference type="Pfam" id="PF00144"/>
    </source>
</evidence>
<dbReference type="InterPro" id="IPR012338">
    <property type="entry name" value="Beta-lactam/transpept-like"/>
</dbReference>
<dbReference type="PANTHER" id="PTHR43283">
    <property type="entry name" value="BETA-LACTAMASE-RELATED"/>
    <property type="match status" value="1"/>
</dbReference>
<proteinExistence type="inferred from homology"/>
<dbReference type="RefSeq" id="XP_033381302.1">
    <property type="nucleotide sequence ID" value="XM_033526103.1"/>
</dbReference>
<comment type="similarity">
    <text evidence="1">Belongs to the class-A beta-lactamase family.</text>
</comment>
<keyword evidence="5" id="KW-1185">Reference proteome</keyword>
<dbReference type="OrthoDB" id="428260at2759"/>
<evidence type="ECO:0000313" key="5">
    <source>
        <dbReference type="Proteomes" id="UP000799778"/>
    </source>
</evidence>